<evidence type="ECO:0000313" key="2">
    <source>
        <dbReference type="EMBL" id="KKN01749.1"/>
    </source>
</evidence>
<protein>
    <submittedName>
        <fullName evidence="2">Uncharacterized protein</fullName>
    </submittedName>
</protein>
<gene>
    <name evidence="2" type="ORF">LCGC14_1124750</name>
</gene>
<comment type="caution">
    <text evidence="2">The sequence shown here is derived from an EMBL/GenBank/DDBJ whole genome shotgun (WGS) entry which is preliminary data.</text>
</comment>
<organism evidence="2">
    <name type="scientific">marine sediment metagenome</name>
    <dbReference type="NCBI Taxonomy" id="412755"/>
    <lineage>
        <taxon>unclassified sequences</taxon>
        <taxon>metagenomes</taxon>
        <taxon>ecological metagenomes</taxon>
    </lineage>
</organism>
<feature type="compositionally biased region" description="Basic and acidic residues" evidence="1">
    <location>
        <begin position="43"/>
        <end position="62"/>
    </location>
</feature>
<evidence type="ECO:0000256" key="1">
    <source>
        <dbReference type="SAM" id="MobiDB-lite"/>
    </source>
</evidence>
<feature type="region of interest" description="Disordered" evidence="1">
    <location>
        <begin position="1"/>
        <end position="62"/>
    </location>
</feature>
<reference evidence="2" key="1">
    <citation type="journal article" date="2015" name="Nature">
        <title>Complex archaea that bridge the gap between prokaryotes and eukaryotes.</title>
        <authorList>
            <person name="Spang A."/>
            <person name="Saw J.H."/>
            <person name="Jorgensen S.L."/>
            <person name="Zaremba-Niedzwiedzka K."/>
            <person name="Martijn J."/>
            <person name="Lind A.E."/>
            <person name="van Eijk R."/>
            <person name="Schleper C."/>
            <person name="Guy L."/>
            <person name="Ettema T.J."/>
        </authorList>
    </citation>
    <scope>NUCLEOTIDE SEQUENCE</scope>
</reference>
<name>A0A0F9M7Q0_9ZZZZ</name>
<proteinExistence type="predicted"/>
<dbReference type="AlphaFoldDB" id="A0A0F9M7Q0"/>
<sequence length="62" mass="7156">MSDRPSPRTRGSVPTVRDINPLTTPPEQEAEHRQLEGEALVEAQRDRDMFERDALDDRNPKK</sequence>
<accession>A0A0F9M7Q0</accession>
<dbReference type="EMBL" id="LAZR01005229">
    <property type="protein sequence ID" value="KKN01749.1"/>
    <property type="molecule type" value="Genomic_DNA"/>
</dbReference>